<name>X1IYU2_9ZZZZ</name>
<gene>
    <name evidence="1" type="ORF">S03H2_58284</name>
</gene>
<dbReference type="InterPro" id="IPR027417">
    <property type="entry name" value="P-loop_NTPase"/>
</dbReference>
<comment type="caution">
    <text evidence="1">The sequence shown here is derived from an EMBL/GenBank/DDBJ whole genome shotgun (WGS) entry which is preliminary data.</text>
</comment>
<evidence type="ECO:0008006" key="2">
    <source>
        <dbReference type="Google" id="ProtNLM"/>
    </source>
</evidence>
<evidence type="ECO:0000313" key="1">
    <source>
        <dbReference type="EMBL" id="GAH87616.1"/>
    </source>
</evidence>
<reference evidence="1" key="1">
    <citation type="journal article" date="2014" name="Front. Microbiol.">
        <title>High frequency of phylogenetically diverse reductive dehalogenase-homologous genes in deep subseafloor sedimentary metagenomes.</title>
        <authorList>
            <person name="Kawai M."/>
            <person name="Futagami T."/>
            <person name="Toyoda A."/>
            <person name="Takaki Y."/>
            <person name="Nishi S."/>
            <person name="Hori S."/>
            <person name="Arai W."/>
            <person name="Tsubouchi T."/>
            <person name="Morono Y."/>
            <person name="Uchiyama I."/>
            <person name="Ito T."/>
            <person name="Fujiyama A."/>
            <person name="Inagaki F."/>
            <person name="Takami H."/>
        </authorList>
    </citation>
    <scope>NUCLEOTIDE SEQUENCE</scope>
    <source>
        <strain evidence="1">Expedition CK06-06</strain>
    </source>
</reference>
<organism evidence="1">
    <name type="scientific">marine sediment metagenome</name>
    <dbReference type="NCBI Taxonomy" id="412755"/>
    <lineage>
        <taxon>unclassified sequences</taxon>
        <taxon>metagenomes</taxon>
        <taxon>ecological metagenomes</taxon>
    </lineage>
</organism>
<proteinExistence type="predicted"/>
<dbReference type="EMBL" id="BARU01037396">
    <property type="protein sequence ID" value="GAH87616.1"/>
    <property type="molecule type" value="Genomic_DNA"/>
</dbReference>
<accession>X1IYU2</accession>
<protein>
    <recommendedName>
        <fullName evidence="2">RecF/RecN/SMC N-terminal domain-containing protein</fullName>
    </recommendedName>
</protein>
<dbReference type="AlphaFoldDB" id="X1IYU2"/>
<dbReference type="SUPFAM" id="SSF52540">
    <property type="entry name" value="P-loop containing nucleoside triphosphate hydrolases"/>
    <property type="match status" value="1"/>
</dbReference>
<dbReference type="Gene3D" id="3.40.50.300">
    <property type="entry name" value="P-loop containing nucleotide triphosphate hydrolases"/>
    <property type="match status" value="1"/>
</dbReference>
<sequence>MLIVDEAFDKLDQSGIERMIHLLIQQSNDDVLVISHDPSLMDAFEDVIMVEKENALSRIVD</sequence>